<evidence type="ECO:0000256" key="5">
    <source>
        <dbReference type="ARBA" id="ARBA00023239"/>
    </source>
</evidence>
<dbReference type="CDD" id="cd08010">
    <property type="entry name" value="MltG_like"/>
    <property type="match status" value="1"/>
</dbReference>
<dbReference type="AlphaFoldDB" id="A0A5B8XJU4"/>
<dbReference type="GO" id="GO:0008932">
    <property type="term" value="F:lytic endotransglycosylase activity"/>
    <property type="evidence" value="ECO:0007669"/>
    <property type="project" value="UniProtKB-UniRule"/>
</dbReference>
<dbReference type="Gene3D" id="3.30.1490.480">
    <property type="entry name" value="Endolytic murein transglycosylase"/>
    <property type="match status" value="2"/>
</dbReference>
<evidence type="ECO:0000313" key="9">
    <source>
        <dbReference type="Proteomes" id="UP000321595"/>
    </source>
</evidence>
<evidence type="ECO:0000256" key="1">
    <source>
        <dbReference type="ARBA" id="ARBA00022475"/>
    </source>
</evidence>
<dbReference type="Pfam" id="PF02618">
    <property type="entry name" value="YceG"/>
    <property type="match status" value="1"/>
</dbReference>
<keyword evidence="9" id="KW-1185">Reference proteome</keyword>
<dbReference type="PANTHER" id="PTHR30518:SF2">
    <property type="entry name" value="ENDOLYTIC MUREIN TRANSGLYCOSYLASE"/>
    <property type="match status" value="1"/>
</dbReference>
<reference evidence="8 9" key="1">
    <citation type="submission" date="2019-08" db="EMBL/GenBank/DDBJ databases">
        <authorList>
            <person name="Liang Q."/>
        </authorList>
    </citation>
    <scope>NUCLEOTIDE SEQUENCE [LARGE SCALE GENOMIC DNA]</scope>
    <source>
        <strain evidence="8 9">V1718</strain>
    </source>
</reference>
<accession>A0A5B8XJU4</accession>
<keyword evidence="3 7" id="KW-1133">Transmembrane helix</keyword>
<evidence type="ECO:0000256" key="6">
    <source>
        <dbReference type="ARBA" id="ARBA00023316"/>
    </source>
</evidence>
<keyword evidence="4 7" id="KW-0472">Membrane</keyword>
<dbReference type="RefSeq" id="WP_146957173.1">
    <property type="nucleotide sequence ID" value="NZ_CP042467.1"/>
</dbReference>
<keyword evidence="6 7" id="KW-0961">Cell wall biogenesis/degradation</keyword>
<keyword evidence="1 7" id="KW-1003">Cell membrane</keyword>
<dbReference type="EMBL" id="CP042467">
    <property type="protein sequence ID" value="QED26060.1"/>
    <property type="molecule type" value="Genomic_DNA"/>
</dbReference>
<evidence type="ECO:0000256" key="7">
    <source>
        <dbReference type="HAMAP-Rule" id="MF_02065"/>
    </source>
</evidence>
<name>A0A5B8XJU4_9DELT</name>
<dbReference type="Gene3D" id="3.30.160.60">
    <property type="entry name" value="Classic Zinc Finger"/>
    <property type="match status" value="1"/>
</dbReference>
<feature type="site" description="Important for catalytic activity" evidence="7">
    <location>
        <position position="230"/>
    </location>
</feature>
<keyword evidence="5 7" id="KW-0456">Lyase</keyword>
<evidence type="ECO:0000313" key="8">
    <source>
        <dbReference type="EMBL" id="QED26060.1"/>
    </source>
</evidence>
<dbReference type="GO" id="GO:0005886">
    <property type="term" value="C:plasma membrane"/>
    <property type="evidence" value="ECO:0007669"/>
    <property type="project" value="UniProtKB-UniRule"/>
</dbReference>
<gene>
    <name evidence="7 8" type="primary">mltG</name>
    <name evidence="8" type="ORF">FRD01_02045</name>
</gene>
<evidence type="ECO:0000256" key="4">
    <source>
        <dbReference type="ARBA" id="ARBA00023136"/>
    </source>
</evidence>
<dbReference type="HAMAP" id="MF_02065">
    <property type="entry name" value="MltG"/>
    <property type="match status" value="1"/>
</dbReference>
<evidence type="ECO:0000256" key="2">
    <source>
        <dbReference type="ARBA" id="ARBA00022692"/>
    </source>
</evidence>
<dbReference type="KEGG" id="bbae:FRD01_02045"/>
<dbReference type="InterPro" id="IPR003770">
    <property type="entry name" value="MLTG-like"/>
</dbReference>
<proteinExistence type="inferred from homology"/>
<keyword evidence="2 7" id="KW-0812">Transmembrane</keyword>
<dbReference type="GO" id="GO:0071555">
    <property type="term" value="P:cell wall organization"/>
    <property type="evidence" value="ECO:0007669"/>
    <property type="project" value="UniProtKB-KW"/>
</dbReference>
<evidence type="ECO:0000256" key="3">
    <source>
        <dbReference type="ARBA" id="ARBA00022989"/>
    </source>
</evidence>
<organism evidence="8 9">
    <name type="scientific">Microvenator marinus</name>
    <dbReference type="NCBI Taxonomy" id="2600177"/>
    <lineage>
        <taxon>Bacteria</taxon>
        <taxon>Deltaproteobacteria</taxon>
        <taxon>Bradymonadales</taxon>
        <taxon>Microvenatoraceae</taxon>
        <taxon>Microvenator</taxon>
    </lineage>
</organism>
<dbReference type="PANTHER" id="PTHR30518">
    <property type="entry name" value="ENDOLYTIC MUREIN TRANSGLYCOSYLASE"/>
    <property type="match status" value="1"/>
</dbReference>
<comment type="function">
    <text evidence="7">Functions as a peptidoglycan terminase that cleaves nascent peptidoglycan strands endolytically to terminate their elongation.</text>
</comment>
<sequence length="352" mass="40285">MSSKNKKQSPRRLLGCAAFCFSLVLGAALLVFADFYLWTQRPLVQDNEQVQFSVPEGTSWPEFVRLLSSEGIVTHPRYFDIWGRTRGLPQMIKAGRYTLEGPLYLEEASALFAKGGEAEDLVVTILEGWTIFHIADKLEASQIVSRTAFLNAARSPTLLEEAGMEAESFEGYLFPDTYRFSTTVSAEEIVKRMHARFKDIYQDVSKNRGPDTSDWSDHKIITLASLIERETRSPTERPRIARVFLNRLDRNMRLQTDPTCVYSEETYREIPHPKFCKDRLNRYSTYVIDGLPPGPIANPGRASLQAALRPSTLAEDKDYLFFVARRDGSGNHHFSKTYDEHRRRVRLYLKGN</sequence>
<dbReference type="OrthoDB" id="9814591at2"/>
<comment type="catalytic activity">
    <reaction evidence="7">
        <text>a peptidoglycan chain = a peptidoglycan chain with N-acetyl-1,6-anhydromuramyl-[peptide] at the reducing end + a peptidoglycan chain with N-acetylglucosamine at the non-reducing end.</text>
        <dbReference type="EC" id="4.2.2.29"/>
    </reaction>
</comment>
<dbReference type="GO" id="GO:0009252">
    <property type="term" value="P:peptidoglycan biosynthetic process"/>
    <property type="evidence" value="ECO:0007669"/>
    <property type="project" value="UniProtKB-UniRule"/>
</dbReference>
<comment type="similarity">
    <text evidence="7">Belongs to the transglycosylase MltG family.</text>
</comment>
<dbReference type="NCBIfam" id="TIGR00247">
    <property type="entry name" value="endolytic transglycosylase MltG"/>
    <property type="match status" value="1"/>
</dbReference>
<protein>
    <recommendedName>
        <fullName evidence="7">Endolytic murein transglycosylase</fullName>
        <ecNumber evidence="7">4.2.2.29</ecNumber>
    </recommendedName>
    <alternativeName>
        <fullName evidence="7">Peptidoglycan lytic transglycosylase</fullName>
    </alternativeName>
    <alternativeName>
        <fullName evidence="7">Peptidoglycan polymerization terminase</fullName>
    </alternativeName>
</protein>
<dbReference type="Proteomes" id="UP000321595">
    <property type="component" value="Chromosome"/>
</dbReference>
<dbReference type="EC" id="4.2.2.29" evidence="7"/>